<dbReference type="PROSITE" id="PS01270">
    <property type="entry name" value="BAND_7"/>
    <property type="match status" value="1"/>
</dbReference>
<sequence>MIVLIIFFVVIAVILVSGIRIVNQTRKYVVERLGAYHATWGVGFHWLIPFVDKVVSVVSLKEQVKDFDPQAVITKDNVTMQIDTIVFFQVTDPKLYAYGVENPINAIESISATTLRNIIGDLELDTSLTSRDIINEKMRLILDDATDKWGIKVNRVEVKNIMPPKDIRESMEKQMRAERERRQTILIAEGEKRAKILEAEGINESIILKAEAEKRQVVLQAEAEAEAIFKLKEAEALGIKLIKEAGADEAVLRIKAFEALAKLADGQSTKIVVPSNLADLAGMVTALTETAKTTKEPTSKK</sequence>
<evidence type="ECO:0000256" key="4">
    <source>
        <dbReference type="ARBA" id="ARBA00022989"/>
    </source>
</evidence>
<dbReference type="PANTHER" id="PTHR43327:SF10">
    <property type="entry name" value="STOMATIN-LIKE PROTEIN 2, MITOCHONDRIAL"/>
    <property type="match status" value="1"/>
</dbReference>
<evidence type="ECO:0000256" key="2">
    <source>
        <dbReference type="ARBA" id="ARBA00008164"/>
    </source>
</evidence>
<keyword evidence="4" id="KW-1133">Transmembrane helix</keyword>
<dbReference type="InterPro" id="IPR001107">
    <property type="entry name" value="Band_7"/>
</dbReference>
<dbReference type="EMBL" id="LK028559">
    <property type="protein sequence ID" value="CDR31016.1"/>
    <property type="molecule type" value="Genomic_DNA"/>
</dbReference>
<dbReference type="InterPro" id="IPR050710">
    <property type="entry name" value="Band7/mec-2_domain"/>
</dbReference>
<dbReference type="InterPro" id="IPR018080">
    <property type="entry name" value="Band_7/stomatin-like_CS"/>
</dbReference>
<dbReference type="PRINTS" id="PR00721">
    <property type="entry name" value="STOMATIN"/>
</dbReference>
<dbReference type="GO" id="GO:0098552">
    <property type="term" value="C:side of membrane"/>
    <property type="evidence" value="ECO:0007669"/>
    <property type="project" value="UniProtKB-ARBA"/>
</dbReference>
<dbReference type="SUPFAM" id="SSF117892">
    <property type="entry name" value="Band 7/SPFH domain"/>
    <property type="match status" value="1"/>
</dbReference>
<dbReference type="PATRIC" id="fig|35623.3.peg.942"/>
<accession>A0A061AHB6</accession>
<keyword evidence="5" id="KW-0472">Membrane</keyword>
<dbReference type="InterPro" id="IPR001972">
    <property type="entry name" value="Stomatin_HflK_fam"/>
</dbReference>
<feature type="domain" description="Band 7" evidence="6">
    <location>
        <begin position="17"/>
        <end position="175"/>
    </location>
</feature>
<comment type="similarity">
    <text evidence="2">Belongs to the band 7/mec-2 family.</text>
</comment>
<reference evidence="8" key="1">
    <citation type="submission" date="2014-05" db="EMBL/GenBank/DDBJ databases">
        <authorList>
            <person name="Kube M."/>
        </authorList>
    </citation>
    <scope>NUCLEOTIDE SEQUENCE [LARGE SCALE GENOMIC DNA]</scope>
</reference>
<evidence type="ECO:0000259" key="6">
    <source>
        <dbReference type="SMART" id="SM00244"/>
    </source>
</evidence>
<name>A0A061AHB6_9MOLU</name>
<dbReference type="GO" id="GO:0005886">
    <property type="term" value="C:plasma membrane"/>
    <property type="evidence" value="ECO:0007669"/>
    <property type="project" value="UniProtKB-ARBA"/>
</dbReference>
<evidence type="ECO:0000256" key="3">
    <source>
        <dbReference type="ARBA" id="ARBA00022692"/>
    </source>
</evidence>
<dbReference type="Gene3D" id="3.30.479.30">
    <property type="entry name" value="Band 7 domain"/>
    <property type="match status" value="1"/>
</dbReference>
<dbReference type="PANTHER" id="PTHR43327">
    <property type="entry name" value="STOMATIN-LIKE PROTEIN 2, MITOCHONDRIAL"/>
    <property type="match status" value="1"/>
</dbReference>
<organism evidence="7 8">
    <name type="scientific">Acholeplasma oculi</name>
    <dbReference type="NCBI Taxonomy" id="35623"/>
    <lineage>
        <taxon>Bacteria</taxon>
        <taxon>Bacillati</taxon>
        <taxon>Mycoplasmatota</taxon>
        <taxon>Mollicutes</taxon>
        <taxon>Acholeplasmatales</taxon>
        <taxon>Acholeplasmataceae</taxon>
        <taxon>Acholeplasma</taxon>
    </lineage>
</organism>
<gene>
    <name evidence="7" type="ORF">Aocu_09430</name>
</gene>
<dbReference type="InParanoid" id="A0A061AHB6"/>
<evidence type="ECO:0000256" key="1">
    <source>
        <dbReference type="ARBA" id="ARBA00004167"/>
    </source>
</evidence>
<evidence type="ECO:0000313" key="7">
    <source>
        <dbReference type="EMBL" id="CDR31016.1"/>
    </source>
</evidence>
<dbReference type="AlphaFoldDB" id="A0A061AHB6"/>
<evidence type="ECO:0000256" key="5">
    <source>
        <dbReference type="ARBA" id="ARBA00023136"/>
    </source>
</evidence>
<protein>
    <submittedName>
        <fullName evidence="7">Protein, QmcA-like</fullName>
    </submittedName>
</protein>
<keyword evidence="8" id="KW-1185">Reference proteome</keyword>
<evidence type="ECO:0000313" key="8">
    <source>
        <dbReference type="Proteomes" id="UP000032434"/>
    </source>
</evidence>
<dbReference type="KEGG" id="aoc:Aocu_09430"/>
<dbReference type="SMART" id="SM00244">
    <property type="entry name" value="PHB"/>
    <property type="match status" value="1"/>
</dbReference>
<dbReference type="Pfam" id="PF01145">
    <property type="entry name" value="Band_7"/>
    <property type="match status" value="1"/>
</dbReference>
<dbReference type="FunFam" id="3.30.479.30:FF:000004">
    <property type="entry name" value="Putative membrane protease family, stomatin"/>
    <property type="match status" value="1"/>
</dbReference>
<dbReference type="InterPro" id="IPR036013">
    <property type="entry name" value="Band_7/SPFH_dom_sf"/>
</dbReference>
<dbReference type="STRING" id="35623.Aocu_09430"/>
<proteinExistence type="inferred from homology"/>
<dbReference type="HOGENOM" id="CLU_024949_2_2_14"/>
<comment type="subcellular location">
    <subcellularLocation>
        <location evidence="1">Membrane</location>
        <topology evidence="1">Single-pass membrane protein</topology>
    </subcellularLocation>
</comment>
<keyword evidence="3" id="KW-0812">Transmembrane</keyword>
<dbReference type="Proteomes" id="UP000032434">
    <property type="component" value="Chromosome 1"/>
</dbReference>
<dbReference type="CDD" id="cd08829">
    <property type="entry name" value="SPFH_paraslipin"/>
    <property type="match status" value="1"/>
</dbReference>